<reference evidence="2 3" key="1">
    <citation type="submission" date="2024-06" db="EMBL/GenBank/DDBJ databases">
        <title>A chromosome level genome sequence of Diviner's sage (Salvia divinorum).</title>
        <authorList>
            <person name="Ford S.A."/>
            <person name="Ro D.-K."/>
            <person name="Ness R.W."/>
            <person name="Phillips M.A."/>
        </authorList>
    </citation>
    <scope>NUCLEOTIDE SEQUENCE [LARGE SCALE GENOMIC DNA]</scope>
    <source>
        <strain evidence="2">SAF-2024a</strain>
        <tissue evidence="2">Leaf</tissue>
    </source>
</reference>
<organism evidence="2 3">
    <name type="scientific">Salvia divinorum</name>
    <name type="common">Maria pastora</name>
    <name type="synonym">Diviner's sage</name>
    <dbReference type="NCBI Taxonomy" id="28513"/>
    <lineage>
        <taxon>Eukaryota</taxon>
        <taxon>Viridiplantae</taxon>
        <taxon>Streptophyta</taxon>
        <taxon>Embryophyta</taxon>
        <taxon>Tracheophyta</taxon>
        <taxon>Spermatophyta</taxon>
        <taxon>Magnoliopsida</taxon>
        <taxon>eudicotyledons</taxon>
        <taxon>Gunneridae</taxon>
        <taxon>Pentapetalae</taxon>
        <taxon>asterids</taxon>
        <taxon>lamiids</taxon>
        <taxon>Lamiales</taxon>
        <taxon>Lamiaceae</taxon>
        <taxon>Nepetoideae</taxon>
        <taxon>Mentheae</taxon>
        <taxon>Salviinae</taxon>
        <taxon>Salvia</taxon>
        <taxon>Salvia subgen. Calosphace</taxon>
    </lineage>
</organism>
<keyword evidence="2" id="KW-0012">Acyltransferase</keyword>
<dbReference type="Proteomes" id="UP001567538">
    <property type="component" value="Unassembled WGS sequence"/>
</dbReference>
<feature type="domain" description="Copine C-terminal" evidence="1">
    <location>
        <begin position="9"/>
        <end position="70"/>
    </location>
</feature>
<evidence type="ECO:0000313" key="3">
    <source>
        <dbReference type="Proteomes" id="UP001567538"/>
    </source>
</evidence>
<accession>A0ABD1HU19</accession>
<gene>
    <name evidence="2" type="ORF">AAHA92_10234</name>
</gene>
<sequence length="74" mass="8498">MPSSHMRWCLHHICDGLNPYQQSISIIGRTLSPFDENNLIPCFGFGSVTTHDKDDFNFYDDNRPCNGFVNLYAL</sequence>
<dbReference type="EC" id="2.3.2.27" evidence="2"/>
<comment type="caution">
    <text evidence="2">The sequence shown here is derived from an EMBL/GenBank/DDBJ whole genome shotgun (WGS) entry which is preliminary data.</text>
</comment>
<evidence type="ECO:0000313" key="2">
    <source>
        <dbReference type="EMBL" id="KAL1559956.1"/>
    </source>
</evidence>
<dbReference type="InterPro" id="IPR010734">
    <property type="entry name" value="Copine_C"/>
</dbReference>
<evidence type="ECO:0000259" key="1">
    <source>
        <dbReference type="Pfam" id="PF07002"/>
    </source>
</evidence>
<dbReference type="PANTHER" id="PTHR45751">
    <property type="entry name" value="COPINE FAMILY PROTEIN 1"/>
    <property type="match status" value="1"/>
</dbReference>
<keyword evidence="3" id="KW-1185">Reference proteome</keyword>
<dbReference type="PANTHER" id="PTHR45751:SF29">
    <property type="entry name" value="E3 UBIQUITIN-PROTEIN LIGASE RGLG2"/>
    <property type="match status" value="1"/>
</dbReference>
<dbReference type="InterPro" id="IPR052079">
    <property type="entry name" value="E3_ligase/Copine_domain"/>
</dbReference>
<proteinExistence type="predicted"/>
<dbReference type="GO" id="GO:0061630">
    <property type="term" value="F:ubiquitin protein ligase activity"/>
    <property type="evidence" value="ECO:0007669"/>
    <property type="project" value="UniProtKB-EC"/>
</dbReference>
<name>A0ABD1HU19_SALDI</name>
<dbReference type="AlphaFoldDB" id="A0ABD1HU19"/>
<keyword evidence="2" id="KW-0808">Transferase</keyword>
<dbReference type="Pfam" id="PF07002">
    <property type="entry name" value="Copine"/>
    <property type="match status" value="1"/>
</dbReference>
<protein>
    <submittedName>
        <fullName evidence="2">RING-type E3 ubiquitin transferase</fullName>
        <ecNumber evidence="2">2.3.2.27</ecNumber>
    </submittedName>
</protein>
<dbReference type="EMBL" id="JBEAFC010000004">
    <property type="protein sequence ID" value="KAL1559956.1"/>
    <property type="molecule type" value="Genomic_DNA"/>
</dbReference>